<dbReference type="AlphaFoldDB" id="A0A6F8T0R3"/>
<protein>
    <submittedName>
        <fullName evidence="1">Uncharacterized protein</fullName>
    </submittedName>
</protein>
<dbReference type="Proteomes" id="UP000502894">
    <property type="component" value="Chromosome"/>
</dbReference>
<evidence type="ECO:0000313" key="2">
    <source>
        <dbReference type="Proteomes" id="UP000502894"/>
    </source>
</evidence>
<evidence type="ECO:0000313" key="1">
    <source>
        <dbReference type="EMBL" id="BCA93750.1"/>
    </source>
</evidence>
<organism evidence="1 2">
    <name type="scientific">Legionella antarctica</name>
    <dbReference type="NCBI Taxonomy" id="2708020"/>
    <lineage>
        <taxon>Bacteria</taxon>
        <taxon>Pseudomonadati</taxon>
        <taxon>Pseudomonadota</taxon>
        <taxon>Gammaproteobacteria</taxon>
        <taxon>Legionellales</taxon>
        <taxon>Legionellaceae</taxon>
        <taxon>Legionella</taxon>
    </lineage>
</organism>
<sequence length="117" mass="13366">MSSIAKTKNKVRLSYCIPEGIIIEIRERIVSEGYDLKGKSKWVSEAVNELLATDNFSELVNINEQMQNFGKLDSISIDQELKTKIDNAIVEIRRNYPSIEGVQSKILRTAIVQRLLR</sequence>
<reference evidence="1" key="1">
    <citation type="journal article" date="2020" name="Microbiol. Resour. Announc.">
        <title>Complete Genome Sequence of Novel Psychrotolerant Legionella Strain TUM19329, Isolated from Antarctic Lake Sediment.</title>
        <authorList>
            <person name="Shimada S."/>
            <person name="Nakai R."/>
            <person name="Aoki K."/>
            <person name="Shimoeda N."/>
            <person name="Ohno G."/>
            <person name="Miyazaki Y."/>
            <person name="Kudoh S."/>
            <person name="Imura S."/>
            <person name="Watanabe K."/>
            <person name="Ishii Y."/>
            <person name="Tateda K."/>
        </authorList>
    </citation>
    <scope>NUCLEOTIDE SEQUENCE [LARGE SCALE GENOMIC DNA]</scope>
    <source>
        <strain evidence="1">TUM19329</strain>
    </source>
</reference>
<dbReference type="RefSeq" id="WP_173235560.1">
    <property type="nucleotide sequence ID" value="NZ_AP022839.1"/>
</dbReference>
<keyword evidence="2" id="KW-1185">Reference proteome</keyword>
<dbReference type="EMBL" id="AP022839">
    <property type="protein sequence ID" value="BCA93750.1"/>
    <property type="molecule type" value="Genomic_DNA"/>
</dbReference>
<proteinExistence type="predicted"/>
<gene>
    <name evidence="1" type="ORF">TUM19329_01110</name>
</gene>
<dbReference type="KEGG" id="lant:TUM19329_01110"/>
<accession>A0A6F8T0R3</accession>
<name>A0A6F8T0R3_9GAMM</name>